<feature type="compositionally biased region" description="Low complexity" evidence="1">
    <location>
        <begin position="300"/>
        <end position="312"/>
    </location>
</feature>
<sequence>MQTLLTDPRRAALVRAGYAVDDALTGATTPVVVRGEQRSSLTVVPLADDAARARCSAHLARWRTVDDPGVQPLDDAVDLVDAVALLRPVAAVTLAELVSQQGRLSAGQASTLLVVLGRALARLHADGVVYGPMSVDDVVLVDGQPRLVVPSPQPRAAHTLPASPAEDAYHLAALADSVIVDAYGPGASARPAAALRALKRTITSALGDAQSRPGVGTLASLSHDIAACQPLVVVSPPSDGARDELHAEHPRGRRSHVRARYLAGGAVLAVVATMAGAWWMGVGRPLDEREPLVASRTEAVDSAAEDAAVRDVPPADDPTPDSSADDPAEAAATLTEGRFDLIARLTAADPDIDARAWTDITAPGSPAQAQALDLVGELVAAGSSLTGLSATVSSAELLESDGASARVQIVYTTSEYAVRRAGLRSVVPASGPQGAVLLLVLTDDGWRVSAVTEDEPEALA</sequence>
<keyword evidence="2" id="KW-0472">Membrane</keyword>
<keyword evidence="2" id="KW-1133">Transmembrane helix</keyword>
<evidence type="ECO:0000256" key="1">
    <source>
        <dbReference type="SAM" id="MobiDB-lite"/>
    </source>
</evidence>
<accession>A0A2A9E1G3</accession>
<dbReference type="Proteomes" id="UP000225548">
    <property type="component" value="Unassembled WGS sequence"/>
</dbReference>
<name>A0A2A9E1G3_9MICO</name>
<organism evidence="3 4">
    <name type="scientific">Sanguibacter antarcticus</name>
    <dbReference type="NCBI Taxonomy" id="372484"/>
    <lineage>
        <taxon>Bacteria</taxon>
        <taxon>Bacillati</taxon>
        <taxon>Actinomycetota</taxon>
        <taxon>Actinomycetes</taxon>
        <taxon>Micrococcales</taxon>
        <taxon>Sanguibacteraceae</taxon>
        <taxon>Sanguibacter</taxon>
    </lineage>
</organism>
<dbReference type="EMBL" id="PDJG01000001">
    <property type="protein sequence ID" value="PFG32887.1"/>
    <property type="molecule type" value="Genomic_DNA"/>
</dbReference>
<dbReference type="AlphaFoldDB" id="A0A2A9E1G3"/>
<evidence type="ECO:0000256" key="2">
    <source>
        <dbReference type="SAM" id="Phobius"/>
    </source>
</evidence>
<feature type="region of interest" description="Disordered" evidence="1">
    <location>
        <begin position="293"/>
        <end position="328"/>
    </location>
</feature>
<keyword evidence="4" id="KW-1185">Reference proteome</keyword>
<feature type="transmembrane region" description="Helical" evidence="2">
    <location>
        <begin position="261"/>
        <end position="281"/>
    </location>
</feature>
<evidence type="ECO:0008006" key="5">
    <source>
        <dbReference type="Google" id="ProtNLM"/>
    </source>
</evidence>
<gene>
    <name evidence="3" type="ORF">ATL42_0739</name>
</gene>
<dbReference type="RefSeq" id="WP_098454189.1">
    <property type="nucleotide sequence ID" value="NZ_PDJG01000001.1"/>
</dbReference>
<dbReference type="OrthoDB" id="3778994at2"/>
<protein>
    <recommendedName>
        <fullName evidence="5">Protein kinase domain-containing protein</fullName>
    </recommendedName>
</protein>
<keyword evidence="2" id="KW-0812">Transmembrane</keyword>
<comment type="caution">
    <text evidence="3">The sequence shown here is derived from an EMBL/GenBank/DDBJ whole genome shotgun (WGS) entry which is preliminary data.</text>
</comment>
<evidence type="ECO:0000313" key="4">
    <source>
        <dbReference type="Proteomes" id="UP000225548"/>
    </source>
</evidence>
<proteinExistence type="predicted"/>
<reference evidence="3 4" key="1">
    <citation type="submission" date="2017-10" db="EMBL/GenBank/DDBJ databases">
        <title>Sequencing the genomes of 1000 actinobacteria strains.</title>
        <authorList>
            <person name="Klenk H.-P."/>
        </authorList>
    </citation>
    <scope>NUCLEOTIDE SEQUENCE [LARGE SCALE GENOMIC DNA]</scope>
    <source>
        <strain evidence="3 4">DSM 18966</strain>
    </source>
</reference>
<evidence type="ECO:0000313" key="3">
    <source>
        <dbReference type="EMBL" id="PFG32887.1"/>
    </source>
</evidence>